<dbReference type="PANTHER" id="PTHR40469:SF2">
    <property type="entry name" value="GALACTOSE-BINDING DOMAIN-LIKE SUPERFAMILY PROTEIN"/>
    <property type="match status" value="1"/>
</dbReference>
<feature type="domain" description="CBM6" evidence="5">
    <location>
        <begin position="929"/>
        <end position="1071"/>
    </location>
</feature>
<dbReference type="InterPro" id="IPR013320">
    <property type="entry name" value="ConA-like_dom_sf"/>
</dbReference>
<accession>A0ABQ4E4M3</accession>
<dbReference type="Gene3D" id="3.40.50.880">
    <property type="match status" value="1"/>
</dbReference>
<dbReference type="Gene3D" id="2.120.10.30">
    <property type="entry name" value="TolB, C-terminal domain"/>
    <property type="match status" value="1"/>
</dbReference>
<dbReference type="Pfam" id="PF18911">
    <property type="entry name" value="PKD_4"/>
    <property type="match status" value="2"/>
</dbReference>
<feature type="signal peptide" evidence="3">
    <location>
        <begin position="1"/>
        <end position="39"/>
    </location>
</feature>
<dbReference type="SUPFAM" id="SSF49299">
    <property type="entry name" value="PKD domain"/>
    <property type="match status" value="2"/>
</dbReference>
<dbReference type="PROSITE" id="PS50093">
    <property type="entry name" value="PKD"/>
    <property type="match status" value="2"/>
</dbReference>
<proteinExistence type="predicted"/>
<evidence type="ECO:0000256" key="2">
    <source>
        <dbReference type="SAM" id="MobiDB-lite"/>
    </source>
</evidence>
<feature type="domain" description="PKD" evidence="4">
    <location>
        <begin position="1081"/>
        <end position="1169"/>
    </location>
</feature>
<reference evidence="6 7" key="1">
    <citation type="submission" date="2021-01" db="EMBL/GenBank/DDBJ databases">
        <title>Whole genome shotgun sequence of Plantactinospora endophytica NBRC 110450.</title>
        <authorList>
            <person name="Komaki H."/>
            <person name="Tamura T."/>
        </authorList>
    </citation>
    <scope>NUCLEOTIDE SEQUENCE [LARGE SCALE GENOMIC DNA]</scope>
    <source>
        <strain evidence="6 7">NBRC 110450</strain>
    </source>
</reference>
<dbReference type="InterPro" id="IPR029062">
    <property type="entry name" value="Class_I_gatase-like"/>
</dbReference>
<dbReference type="Pfam" id="PF17851">
    <property type="entry name" value="GH43_C2"/>
    <property type="match status" value="2"/>
</dbReference>
<dbReference type="InterPro" id="IPR058094">
    <property type="entry name" value="Ig-like_OmpL47-like"/>
</dbReference>
<dbReference type="SMART" id="SM00089">
    <property type="entry name" value="PKD"/>
    <property type="match status" value="2"/>
</dbReference>
<keyword evidence="1 3" id="KW-0732">Signal</keyword>
<dbReference type="InterPro" id="IPR022409">
    <property type="entry name" value="PKD/Chitinase_dom"/>
</dbReference>
<dbReference type="SMART" id="SM00606">
    <property type="entry name" value="CBD_IV"/>
    <property type="match status" value="1"/>
</dbReference>
<gene>
    <name evidence="6" type="ORF">Pen02_45810</name>
</gene>
<dbReference type="InterPro" id="IPR035986">
    <property type="entry name" value="PKD_dom_sf"/>
</dbReference>
<evidence type="ECO:0000256" key="3">
    <source>
        <dbReference type="SAM" id="SignalP"/>
    </source>
</evidence>
<feature type="chain" id="PRO_5045632228" description="PKD domain-containing protein" evidence="3">
    <location>
        <begin position="40"/>
        <end position="1958"/>
    </location>
</feature>
<dbReference type="Pfam" id="PF03422">
    <property type="entry name" value="CBM_6"/>
    <property type="match status" value="1"/>
</dbReference>
<dbReference type="Gene3D" id="2.60.120.260">
    <property type="entry name" value="Galactose-binding domain-like"/>
    <property type="match status" value="1"/>
</dbReference>
<evidence type="ECO:0000313" key="6">
    <source>
        <dbReference type="EMBL" id="GIG89645.1"/>
    </source>
</evidence>
<evidence type="ECO:0000259" key="5">
    <source>
        <dbReference type="PROSITE" id="PS51175"/>
    </source>
</evidence>
<dbReference type="Gene3D" id="3.30.1920.20">
    <property type="match status" value="2"/>
</dbReference>
<dbReference type="InterPro" id="IPR000601">
    <property type="entry name" value="PKD_dom"/>
</dbReference>
<dbReference type="Pfam" id="PF07995">
    <property type="entry name" value="GSDH"/>
    <property type="match status" value="1"/>
</dbReference>
<dbReference type="InterPro" id="IPR006311">
    <property type="entry name" value="TAT_signal"/>
</dbReference>
<keyword evidence="7" id="KW-1185">Reference proteome</keyword>
<dbReference type="InterPro" id="IPR011041">
    <property type="entry name" value="Quinoprot_gluc/sorb_DH_b-prop"/>
</dbReference>
<evidence type="ECO:0008006" key="8">
    <source>
        <dbReference type="Google" id="ProtNLM"/>
    </source>
</evidence>
<dbReference type="SUPFAM" id="SSF52317">
    <property type="entry name" value="Class I glutamine amidotransferase-like"/>
    <property type="match status" value="1"/>
</dbReference>
<dbReference type="PANTHER" id="PTHR40469">
    <property type="entry name" value="SECRETED GLYCOSYL HYDROLASE"/>
    <property type="match status" value="1"/>
</dbReference>
<dbReference type="NCBIfam" id="NF047446">
    <property type="entry name" value="barrel_OmpL47"/>
    <property type="match status" value="2"/>
</dbReference>
<dbReference type="Pfam" id="PF06283">
    <property type="entry name" value="ThuA"/>
    <property type="match status" value="1"/>
</dbReference>
<organism evidence="6 7">
    <name type="scientific">Plantactinospora endophytica</name>
    <dbReference type="NCBI Taxonomy" id="673535"/>
    <lineage>
        <taxon>Bacteria</taxon>
        <taxon>Bacillati</taxon>
        <taxon>Actinomycetota</taxon>
        <taxon>Actinomycetes</taxon>
        <taxon>Micromonosporales</taxon>
        <taxon>Micromonosporaceae</taxon>
        <taxon>Plantactinospora</taxon>
    </lineage>
</organism>
<dbReference type="InterPro" id="IPR006584">
    <property type="entry name" value="Cellulose-bd_IV"/>
</dbReference>
<dbReference type="InterPro" id="IPR041542">
    <property type="entry name" value="GH43_C2"/>
</dbReference>
<dbReference type="InterPro" id="IPR013783">
    <property type="entry name" value="Ig-like_fold"/>
</dbReference>
<dbReference type="EMBL" id="BONW01000021">
    <property type="protein sequence ID" value="GIG89645.1"/>
    <property type="molecule type" value="Genomic_DNA"/>
</dbReference>
<feature type="region of interest" description="Disordered" evidence="2">
    <location>
        <begin position="1926"/>
        <end position="1958"/>
    </location>
</feature>
<dbReference type="InterPro" id="IPR005084">
    <property type="entry name" value="CBM6"/>
</dbReference>
<protein>
    <recommendedName>
        <fullName evidence="8">PKD domain-containing protein</fullName>
    </recommendedName>
</protein>
<feature type="domain" description="PKD" evidence="4">
    <location>
        <begin position="735"/>
        <end position="816"/>
    </location>
</feature>
<dbReference type="SUPFAM" id="SSF49785">
    <property type="entry name" value="Galactose-binding domain-like"/>
    <property type="match status" value="1"/>
</dbReference>
<dbReference type="SUPFAM" id="SSF81296">
    <property type="entry name" value="E set domains"/>
    <property type="match status" value="1"/>
</dbReference>
<dbReference type="PROSITE" id="PS51318">
    <property type="entry name" value="TAT"/>
    <property type="match status" value="1"/>
</dbReference>
<dbReference type="SUPFAM" id="SSF49899">
    <property type="entry name" value="Concanavalin A-like lectins/glucanases"/>
    <property type="match status" value="2"/>
</dbReference>
<dbReference type="InterPro" id="IPR014756">
    <property type="entry name" value="Ig_E-set"/>
</dbReference>
<dbReference type="SUPFAM" id="SSF50952">
    <property type="entry name" value="Soluble quinoprotein glucose dehydrogenase"/>
    <property type="match status" value="1"/>
</dbReference>
<dbReference type="InterPro" id="IPR008979">
    <property type="entry name" value="Galactose-bd-like_sf"/>
</dbReference>
<dbReference type="Pfam" id="PF22888">
    <property type="entry name" value="FIMAH"/>
    <property type="match status" value="1"/>
</dbReference>
<name>A0ABQ4E4M3_9ACTN</name>
<dbReference type="CDD" id="cd00146">
    <property type="entry name" value="PKD"/>
    <property type="match status" value="2"/>
</dbReference>
<evidence type="ECO:0000259" key="4">
    <source>
        <dbReference type="PROSITE" id="PS50093"/>
    </source>
</evidence>
<dbReference type="InterPro" id="IPR029010">
    <property type="entry name" value="ThuA-like"/>
</dbReference>
<dbReference type="Proteomes" id="UP000646749">
    <property type="component" value="Unassembled WGS sequence"/>
</dbReference>
<evidence type="ECO:0000256" key="1">
    <source>
        <dbReference type="ARBA" id="ARBA00022729"/>
    </source>
</evidence>
<evidence type="ECO:0000313" key="7">
    <source>
        <dbReference type="Proteomes" id="UP000646749"/>
    </source>
</evidence>
<dbReference type="CDD" id="cd04084">
    <property type="entry name" value="CBM6_xylanase-like"/>
    <property type="match status" value="1"/>
</dbReference>
<comment type="caution">
    <text evidence="6">The sequence shown here is derived from an EMBL/GenBank/DDBJ whole genome shotgun (WGS) entry which is preliminary data.</text>
</comment>
<dbReference type="InterPro" id="IPR011042">
    <property type="entry name" value="6-blade_b-propeller_TolB-like"/>
</dbReference>
<sequence>MSSPGRSGGTSHPPHPDRRFRRGLVGATAAVLLGTTALAATPASAAPAVLPLAQAPVKKVPALELAPEAEPFSVLVFSKTAGFRHDSIPAGIAAIQKLGADNGFTVDATEDAAAFTDTNLDKYQAVIWLSTTGDVLNADQQAAFERYIKDGGGYAGVHAASDTEYDWPWYGDLVGAYFASHPANQQATIKVEDHAHESTNDLPAEWSRYDEWYNFRDNPRGDVHVLASLDETSYAPGAGAMGHDHPFAWCQDYDGGRAWYTAGGHTQQSYAEPEFLAHLLGGIQTAAGAVDADCTASLTSSFEKITLDSNTNNPMELDVAADGRVFYIERDGRVQIIKPDTGTTVTAADLDVFTGNEDGLIGIRLDPDFATNKWVYLYYAPNGGGPRNYLSRFTVVGDTLDLASEKIVLQVTTQRNTCCHAGGSMTFDSAGNLYLATGDNTNPFESNSFTPIDERTGRQDFDAQRSSGNTNDLRGKVIRIHPEDDGTYTIPQGNLFAPGTDKTRPEIYAMGFRNPFRIGVDAKSNTLYVADYGPDAGAANPDRGPEGTVEWNIVGQAGNYGWPYCHGANYAYNDYQFPSGPSGAKFDCAAPVNNSPNNTGLTNLPPAIPATVDYDYSGNPLFPEIGGGGAPMGGPVYRYDPENPSERKWPAYYDGKAMFGEWNQNKMYAFQVTDDGKSLVDINQLFTGMTFIRPMDFEFGPDGALYLIEWGSGFGGNNDNSGVYRIEYIAGDRAPIAVATANPTSGPAPLTVAFSSEGSRDPDGGPITYAWTFGDGGTSTEPNPTHTYPAAGNYTAQLTVTNDTGRTAVANVPVTVGNTAPTVTIEFPPDGGFFDWGDQVKYKVKVTDPEDGEIDCTKVKLQSFLGHDEHAHPMGEQTGCEGSVQTALAASHGADANVFAVFEATYVDGGGAGGSNPLTGRAIEQLQPKRKQAEYYAATGRAPGAVGGGDPGVQTQATTDVEGGFENIGFIEDGDYWTFDPTNLTGITGFRFRASSAGGGSRIEVRSGAADGPLLATATVPNTGGWQTFTNATAELAAPSTASGPLFFVAKNPVGATGTGAILNVNWVDFLGRGVTDNAPPTVSATATPTTGTAPVAVSFDGTASDAEGDNPLTYAWDFGDGGTANTLDATHTYTGPGTFAATLTVTDSRGAAAYATVTVKVEAPNTSCFGARSDDFTGSELDKARWSTVLRENQLYGVRGGSLVLPTSVGDLYGTRNDATNVVLQPAPNGSWQATTKVSLVAVENYQQAGLIVYGDDDNYAKVDLLYNGNRVVEFIRETAGTPRNEGGDSAPAPAGDSIYLRLISDGVNLTAAMSADGQTFTPVGRSAALAGISNPKVGLFALNGGTTAPVVDASFDWFQITPDEPAGEVTPNDEFTGTSLDKCRWDGIVREDATKYRVADGALHIDVPNGDIYTGNNTGPTNFMLQTAPEGDWTIETKVDGSKLNEQYQQAGLIVYGDDDNYLKLDFIADNQVGQPVSRRIEFRSEIAAAVQDPQPQVTNLTESVWHLRLAKSGNAYTAAYSADGTTWTEFPALTNAAVGATPRIGLFSLGAAQTASKTVSFDYFRLSTETVDEAAPVTTATVSGTPTGGWHTGPATVTLAATDNAGGSGVDRTEYQLDAATTWTAYTEPVLVAGDGPHTVRFRSVDEAGNVEATKSVEVKIDATAPVSTAAFAPPTDDGWHSGTIPVTLAATDAGAGVAKLEWSLDGGAWTAYTEPVNVTGDGQHELLYRATDAAGNVETLKSAIVKIDGVKPTVLVSGLADGQLYGDSQDVRVNWSAVDPTSGIKATVGTLDGRPYQPNTLQAMYELPLGLHELTVTATDKAGNTTTSTVRFFVTTSFRDMQQLLDRFKATGRLSAKGHKQLSNKLDTVRQAEASGNDNKAINQLGQFKALAADTTLVTEAEIRDVLVRDADAMIVRLGGSPSASGVKANDGKSVQGTGRLVEDPTRLKRGAKL</sequence>
<dbReference type="InterPro" id="IPR054470">
    <property type="entry name" value="FIMAH_dom"/>
</dbReference>
<dbReference type="Gene3D" id="2.60.40.10">
    <property type="entry name" value="Immunoglobulins"/>
    <property type="match status" value="3"/>
</dbReference>
<dbReference type="Gene3D" id="2.60.120.200">
    <property type="match status" value="2"/>
</dbReference>
<dbReference type="InterPro" id="IPR012938">
    <property type="entry name" value="Glc/Sorbosone_DH"/>
</dbReference>
<dbReference type="RefSeq" id="WP_239141097.1">
    <property type="nucleotide sequence ID" value="NZ_BONW01000021.1"/>
</dbReference>
<dbReference type="PROSITE" id="PS51175">
    <property type="entry name" value="CBM6"/>
    <property type="match status" value="1"/>
</dbReference>